<reference evidence="2" key="1">
    <citation type="submission" date="2019-06" db="EMBL/GenBank/DDBJ databases">
        <authorList>
            <person name="Zheng W."/>
        </authorList>
    </citation>
    <scope>NUCLEOTIDE SEQUENCE</scope>
    <source>
        <strain evidence="2">QDHG01</strain>
    </source>
</reference>
<evidence type="ECO:0000313" key="3">
    <source>
        <dbReference type="Proteomes" id="UP000785679"/>
    </source>
</evidence>
<evidence type="ECO:0000256" key="1">
    <source>
        <dbReference type="SAM" id="Phobius"/>
    </source>
</evidence>
<keyword evidence="1" id="KW-0812">Transmembrane</keyword>
<organism evidence="2 3">
    <name type="scientific">Halteria grandinella</name>
    <dbReference type="NCBI Taxonomy" id="5974"/>
    <lineage>
        <taxon>Eukaryota</taxon>
        <taxon>Sar</taxon>
        <taxon>Alveolata</taxon>
        <taxon>Ciliophora</taxon>
        <taxon>Intramacronucleata</taxon>
        <taxon>Spirotrichea</taxon>
        <taxon>Stichotrichia</taxon>
        <taxon>Sporadotrichida</taxon>
        <taxon>Halteriidae</taxon>
        <taxon>Halteria</taxon>
    </lineage>
</organism>
<dbReference type="EMBL" id="RRYP01010861">
    <property type="protein sequence ID" value="TNV78118.1"/>
    <property type="molecule type" value="Genomic_DNA"/>
</dbReference>
<comment type="caution">
    <text evidence="2">The sequence shown here is derived from an EMBL/GenBank/DDBJ whole genome shotgun (WGS) entry which is preliminary data.</text>
</comment>
<proteinExistence type="predicted"/>
<keyword evidence="1" id="KW-1133">Transmembrane helix</keyword>
<evidence type="ECO:0000313" key="2">
    <source>
        <dbReference type="EMBL" id="TNV78118.1"/>
    </source>
</evidence>
<accession>A0A8J8NNH5</accession>
<keyword evidence="3" id="KW-1185">Reference proteome</keyword>
<feature type="transmembrane region" description="Helical" evidence="1">
    <location>
        <begin position="32"/>
        <end position="57"/>
    </location>
</feature>
<dbReference type="Proteomes" id="UP000785679">
    <property type="component" value="Unassembled WGS sequence"/>
</dbReference>
<dbReference type="AlphaFoldDB" id="A0A8J8NNH5"/>
<protein>
    <submittedName>
        <fullName evidence="2">Uncharacterized protein</fullName>
    </submittedName>
</protein>
<sequence length="93" mass="10479">MCTTSVVNYTYDSIICQFLLIHHPRLLLHARYGFLCLMSSTALLNFFSFSLFLGGLAMNTQEVGLLVLHASPTSALLRTQMYGTLFSSQRMPR</sequence>
<gene>
    <name evidence="2" type="ORF">FGO68_gene12344</name>
</gene>
<keyword evidence="1" id="KW-0472">Membrane</keyword>
<name>A0A8J8NNH5_HALGN</name>